<evidence type="ECO:0000313" key="2">
    <source>
        <dbReference type="EMBL" id="KIT14270.1"/>
    </source>
</evidence>
<dbReference type="EMBL" id="JYFE01000081">
    <property type="protein sequence ID" value="KIT14270.1"/>
    <property type="molecule type" value="Genomic_DNA"/>
</dbReference>
<dbReference type="Pfam" id="PF00903">
    <property type="entry name" value="Glyoxalase"/>
    <property type="match status" value="1"/>
</dbReference>
<keyword evidence="3" id="KW-1185">Reference proteome</keyword>
<dbReference type="RefSeq" id="WP_043920824.1">
    <property type="nucleotide sequence ID" value="NZ_FZPF01000001.1"/>
</dbReference>
<protein>
    <submittedName>
        <fullName evidence="2">Virulence protein</fullName>
    </submittedName>
</protein>
<proteinExistence type="predicted"/>
<dbReference type="SUPFAM" id="SSF54593">
    <property type="entry name" value="Glyoxalase/Bleomycin resistance protein/Dihydroxybiphenyl dioxygenase"/>
    <property type="match status" value="1"/>
</dbReference>
<evidence type="ECO:0000313" key="3">
    <source>
        <dbReference type="Proteomes" id="UP000032232"/>
    </source>
</evidence>
<dbReference type="InterPro" id="IPR050383">
    <property type="entry name" value="GlyoxalaseI/FosfomycinResist"/>
</dbReference>
<dbReference type="InterPro" id="IPR029068">
    <property type="entry name" value="Glyas_Bleomycin-R_OHBP_Dase"/>
</dbReference>
<feature type="domain" description="VOC" evidence="1">
    <location>
        <begin position="9"/>
        <end position="133"/>
    </location>
</feature>
<dbReference type="PANTHER" id="PTHR21366">
    <property type="entry name" value="GLYOXALASE FAMILY PROTEIN"/>
    <property type="match status" value="1"/>
</dbReference>
<organism evidence="2 3">
    <name type="scientific">Jannaschia aquimarina</name>
    <dbReference type="NCBI Taxonomy" id="935700"/>
    <lineage>
        <taxon>Bacteria</taxon>
        <taxon>Pseudomonadati</taxon>
        <taxon>Pseudomonadota</taxon>
        <taxon>Alphaproteobacteria</taxon>
        <taxon>Rhodobacterales</taxon>
        <taxon>Roseobacteraceae</taxon>
        <taxon>Jannaschia</taxon>
    </lineage>
</organism>
<reference evidence="2 3" key="1">
    <citation type="submission" date="2015-02" db="EMBL/GenBank/DDBJ databases">
        <title>Genome Sequence of Jannaschia aquimarina DSM28248, a member of the Roseobacter clade.</title>
        <authorList>
            <person name="Voget S."/>
            <person name="Daniel R."/>
        </authorList>
    </citation>
    <scope>NUCLEOTIDE SEQUENCE [LARGE SCALE GENOMIC DNA]</scope>
    <source>
        <strain evidence="2 3">GSW-M26</strain>
    </source>
</reference>
<dbReference type="InterPro" id="IPR037523">
    <property type="entry name" value="VOC_core"/>
</dbReference>
<dbReference type="OrthoDB" id="793940at2"/>
<dbReference type="AlphaFoldDB" id="A0A0D1EEF2"/>
<accession>A0A0D1EEF2</accession>
<gene>
    <name evidence="2" type="ORF">jaqu_40640</name>
</gene>
<dbReference type="STRING" id="935700.jaqu_40640"/>
<sequence length="139" mass="15311">MAPPFRPLGLDHAVLWVRDLAAAERWYRDVLGCEPAARYDEIAMVHLWFGAIRLGLWDASDPRAAYAAPETPGTNVDHLALAVGPFDADALRTHLAAHDVAIEREVHQVGARGMGHAIYIRDPWGNRLELKGPPVEPPP</sequence>
<name>A0A0D1EEF2_9RHOB</name>
<dbReference type="Gene3D" id="3.10.180.10">
    <property type="entry name" value="2,3-Dihydroxybiphenyl 1,2-Dioxygenase, domain 1"/>
    <property type="match status" value="1"/>
</dbReference>
<dbReference type="PANTHER" id="PTHR21366:SF14">
    <property type="entry name" value="GLYOXALASE DOMAIN-CONTAINING PROTEIN 5"/>
    <property type="match status" value="1"/>
</dbReference>
<dbReference type="InterPro" id="IPR004360">
    <property type="entry name" value="Glyas_Fos-R_dOase_dom"/>
</dbReference>
<dbReference type="PATRIC" id="fig|935700.4.peg.4189"/>
<dbReference type="PROSITE" id="PS51819">
    <property type="entry name" value="VOC"/>
    <property type="match status" value="1"/>
</dbReference>
<evidence type="ECO:0000259" key="1">
    <source>
        <dbReference type="PROSITE" id="PS51819"/>
    </source>
</evidence>
<comment type="caution">
    <text evidence="2">The sequence shown here is derived from an EMBL/GenBank/DDBJ whole genome shotgun (WGS) entry which is preliminary data.</text>
</comment>
<dbReference type="Proteomes" id="UP000032232">
    <property type="component" value="Unassembled WGS sequence"/>
</dbReference>